<dbReference type="EMBL" id="KM085030">
    <property type="protein sequence ID" value="AIR95575.1"/>
    <property type="molecule type" value="Viral_cRNA"/>
</dbReference>
<keyword evidence="2" id="KW-1185">Reference proteome</keyword>
<evidence type="ECO:0000313" key="2">
    <source>
        <dbReference type="Proteomes" id="UP000172221"/>
    </source>
</evidence>
<organism evidence="1 2">
    <name type="scientific">Yata virus</name>
    <dbReference type="NCBI Taxonomy" id="1272960"/>
    <lineage>
        <taxon>Viruses</taxon>
        <taxon>Riboviria</taxon>
        <taxon>Orthornavirae</taxon>
        <taxon>Negarnaviricota</taxon>
        <taxon>Haploviricotina</taxon>
        <taxon>Monjiviricetes</taxon>
        <taxon>Mononegavirales</taxon>
        <taxon>Rhabdoviridae</taxon>
        <taxon>Alpharhabdovirinae</taxon>
        <taxon>Ephemerovirus</taxon>
        <taxon>Ephemerovirus yata</taxon>
    </lineage>
</organism>
<evidence type="ECO:0000313" key="1">
    <source>
        <dbReference type="EMBL" id="AIR95575.1"/>
    </source>
</evidence>
<dbReference type="RefSeq" id="YP_009177211.1">
    <property type="nucleotide sequence ID" value="NC_028241.1"/>
</dbReference>
<proteinExistence type="predicted"/>
<dbReference type="Proteomes" id="UP000172221">
    <property type="component" value="Segment"/>
</dbReference>
<name>A0A096ZGU4_9RHAB</name>
<accession>A0A096ZGU4</accession>
<gene>
    <name evidence="1" type="primary">alpha2</name>
</gene>
<protein>
    <submittedName>
        <fullName evidence="1">Alpha2 protein</fullName>
    </submittedName>
</protein>
<sequence>MDIIGTGSILLVYNGNVPIDYGWFLFKLQQELYTYDQGYTLYCILRSILNNHYTVYGDGIEKGYRDLTSTIPYTEELMRSGRGGTHTWEDIIGIPLNDGKVYLYAKLTWTIPKKKPWYKKIFQ</sequence>
<dbReference type="KEGG" id="vg:26122882"/>
<reference evidence="1 2" key="1">
    <citation type="submission" date="2014-07" db="EMBL/GenBank/DDBJ databases">
        <title>Koolpinyah and Yata viruses: two newly recognised ephemeroviruses from tropical regions of Australia and Africa.</title>
        <authorList>
            <person name="Blasdell K.R."/>
            <person name="Widen S.G."/>
            <person name="Diviney S.M."/>
            <person name="Firth C."/>
            <person name="Wood T.G."/>
            <person name="Tesh R.B."/>
            <person name="Holmes E.C."/>
            <person name="Vasilakis N."/>
            <person name="Walker P.J."/>
        </authorList>
    </citation>
    <scope>NUCLEOTIDE SEQUENCE [LARGE SCALE GENOMIC DNA]</scope>
    <source>
        <strain evidence="1">DakArB 2181</strain>
    </source>
</reference>
<dbReference type="GeneID" id="26122882"/>